<keyword evidence="7 8" id="KW-0472">Membrane</keyword>
<proteinExistence type="inferred from homology"/>
<comment type="subcellular location">
    <subcellularLocation>
        <location evidence="1">Cell membrane</location>
        <topology evidence="1">Multi-pass membrane protein</topology>
    </subcellularLocation>
</comment>
<feature type="transmembrane region" description="Helical" evidence="8">
    <location>
        <begin position="240"/>
        <end position="270"/>
    </location>
</feature>
<comment type="similarity">
    <text evidence="2">Belongs to the autoinducer-2 exporter (AI-2E) (TC 2.A.86) family.</text>
</comment>
<evidence type="ECO:0000313" key="9">
    <source>
        <dbReference type="EMBL" id="TEA27605.1"/>
    </source>
</evidence>
<dbReference type="AlphaFoldDB" id="A0AB94IDR3"/>
<keyword evidence="4" id="KW-1003">Cell membrane</keyword>
<dbReference type="PANTHER" id="PTHR21716">
    <property type="entry name" value="TRANSMEMBRANE PROTEIN"/>
    <property type="match status" value="1"/>
</dbReference>
<name>A0AB94IDR3_9GAMM</name>
<evidence type="ECO:0000256" key="5">
    <source>
        <dbReference type="ARBA" id="ARBA00022692"/>
    </source>
</evidence>
<dbReference type="InterPro" id="IPR002549">
    <property type="entry name" value="AI-2E-like"/>
</dbReference>
<feature type="transmembrane region" description="Helical" evidence="8">
    <location>
        <begin position="307"/>
        <end position="329"/>
    </location>
</feature>
<evidence type="ECO:0000256" key="7">
    <source>
        <dbReference type="ARBA" id="ARBA00023136"/>
    </source>
</evidence>
<dbReference type="Proteomes" id="UP000506160">
    <property type="component" value="Unassembled WGS sequence"/>
</dbReference>
<feature type="transmembrane region" description="Helical" evidence="8">
    <location>
        <begin position="282"/>
        <end position="301"/>
    </location>
</feature>
<dbReference type="GO" id="GO:0055085">
    <property type="term" value="P:transmembrane transport"/>
    <property type="evidence" value="ECO:0007669"/>
    <property type="project" value="TreeGrafter"/>
</dbReference>
<feature type="transmembrane region" description="Helical" evidence="8">
    <location>
        <begin position="215"/>
        <end position="234"/>
    </location>
</feature>
<dbReference type="Pfam" id="PF01594">
    <property type="entry name" value="AI-2E_transport"/>
    <property type="match status" value="1"/>
</dbReference>
<evidence type="ECO:0000313" key="10">
    <source>
        <dbReference type="Proteomes" id="UP000506160"/>
    </source>
</evidence>
<accession>A0AB94IDR3</accession>
<evidence type="ECO:0000256" key="2">
    <source>
        <dbReference type="ARBA" id="ARBA00009773"/>
    </source>
</evidence>
<evidence type="ECO:0000256" key="6">
    <source>
        <dbReference type="ARBA" id="ARBA00022989"/>
    </source>
</evidence>
<dbReference type="RefSeq" id="WP_024495681.1">
    <property type="nucleotide sequence ID" value="NZ_AWGA01000025.1"/>
</dbReference>
<keyword evidence="5 8" id="KW-0812">Transmembrane</keyword>
<evidence type="ECO:0000256" key="1">
    <source>
        <dbReference type="ARBA" id="ARBA00004651"/>
    </source>
</evidence>
<comment type="caution">
    <text evidence="9">The sequence shown here is derived from an EMBL/GenBank/DDBJ whole genome shotgun (WGS) entry which is preliminary data.</text>
</comment>
<feature type="transmembrane region" description="Helical" evidence="8">
    <location>
        <begin position="156"/>
        <end position="177"/>
    </location>
</feature>
<dbReference type="GO" id="GO:0005886">
    <property type="term" value="C:plasma membrane"/>
    <property type="evidence" value="ECO:0007669"/>
    <property type="project" value="UniProtKB-SubCell"/>
</dbReference>
<feature type="transmembrane region" description="Helical" evidence="8">
    <location>
        <begin position="64"/>
        <end position="89"/>
    </location>
</feature>
<reference evidence="9 10" key="1">
    <citation type="journal article" date="2014" name="Appl. Environ. Microbiol.">
        <title>Genomic features of a bumble bee symbiont reflect its host environment.</title>
        <authorList>
            <person name="Martinson V.G."/>
            <person name="Magoc T."/>
            <person name="Koch H."/>
            <person name="Salzberg S.L."/>
            <person name="Moran N.A."/>
        </authorList>
    </citation>
    <scope>NUCLEOTIDE SEQUENCE [LARGE SCALE GENOMIC DNA]</scope>
    <source>
        <strain evidence="9 10">Bimp</strain>
    </source>
</reference>
<keyword evidence="10" id="KW-1185">Reference proteome</keyword>
<dbReference type="PANTHER" id="PTHR21716:SF53">
    <property type="entry name" value="PERMEASE PERM-RELATED"/>
    <property type="match status" value="1"/>
</dbReference>
<sequence length="356" mass="40464">MFKLFMDWYQRRFSDPNAIALTVVLILLFIIIYFFHTILAPLLIAIVLSYLLEKPVSWLTSLGFARTIAVTMILFIFLSLMLLIVAILLPLIWQQITDFVTNIPTMLSSFNYYLSNLPEKYPELMNISLFDTAINNIKNRAIEAGNSIVQFSISSLFSFISILINAVIIPIIIFFLLKDKQIIMDACWRYLPKDRNLMLSVANTMNQQISNYIEGTFSQIIILTTMIYVPFYFFELDYGLLLAVAVGVSIIIPYVGMVIASLPVVLVALFQWGISTQFGYFMATYLIIGLINGNIVVPILFSEALNLHPLVIIVAIIIFGGLWGFWGVFFSIPLATLIKAIIISWPIDEKTNQFNE</sequence>
<organism evidence="9 10">
    <name type="scientific">Candidatus Schmidhempelia bombi str. Bimp</name>
    <dbReference type="NCBI Taxonomy" id="1387197"/>
    <lineage>
        <taxon>Bacteria</taxon>
        <taxon>Pseudomonadati</taxon>
        <taxon>Pseudomonadota</taxon>
        <taxon>Gammaproteobacteria</taxon>
        <taxon>Orbales</taxon>
        <taxon>Orbaceae</taxon>
        <taxon>Candidatus Schmidhempelia</taxon>
    </lineage>
</organism>
<protein>
    <submittedName>
        <fullName evidence="9">AI-2E family transporter</fullName>
    </submittedName>
</protein>
<evidence type="ECO:0000256" key="4">
    <source>
        <dbReference type="ARBA" id="ARBA00022475"/>
    </source>
</evidence>
<evidence type="ECO:0000256" key="8">
    <source>
        <dbReference type="SAM" id="Phobius"/>
    </source>
</evidence>
<keyword evidence="6 8" id="KW-1133">Transmembrane helix</keyword>
<evidence type="ECO:0000256" key="3">
    <source>
        <dbReference type="ARBA" id="ARBA00022448"/>
    </source>
</evidence>
<keyword evidence="3" id="KW-0813">Transport</keyword>
<dbReference type="EMBL" id="AWGA01000025">
    <property type="protein sequence ID" value="TEA27605.1"/>
    <property type="molecule type" value="Genomic_DNA"/>
</dbReference>
<gene>
    <name evidence="9" type="ORF">O970_02900</name>
</gene>
<feature type="transmembrane region" description="Helical" evidence="8">
    <location>
        <begin position="21"/>
        <end position="52"/>
    </location>
</feature>